<dbReference type="Gene3D" id="3.40.50.620">
    <property type="entry name" value="HUPs"/>
    <property type="match status" value="1"/>
</dbReference>
<protein>
    <recommendedName>
        <fullName evidence="1">Phosphoadenosine phosphosulphate reductase domain-containing protein</fullName>
    </recommendedName>
</protein>
<evidence type="ECO:0000313" key="2">
    <source>
        <dbReference type="EMBL" id="GAH92214.1"/>
    </source>
</evidence>
<name>X1KPX8_9ZZZZ</name>
<feature type="domain" description="Phosphoadenosine phosphosulphate reductase" evidence="1">
    <location>
        <begin position="4"/>
        <end position="48"/>
    </location>
</feature>
<dbReference type="GO" id="GO:0003824">
    <property type="term" value="F:catalytic activity"/>
    <property type="evidence" value="ECO:0007669"/>
    <property type="project" value="InterPro"/>
</dbReference>
<dbReference type="InterPro" id="IPR014729">
    <property type="entry name" value="Rossmann-like_a/b/a_fold"/>
</dbReference>
<accession>X1KPX8</accession>
<dbReference type="SUPFAM" id="SSF52402">
    <property type="entry name" value="Adenine nucleotide alpha hydrolases-like"/>
    <property type="match status" value="1"/>
</dbReference>
<dbReference type="InterPro" id="IPR002500">
    <property type="entry name" value="PAPS_reduct_dom"/>
</dbReference>
<comment type="caution">
    <text evidence="2">The sequence shown here is derived from an EMBL/GenBank/DDBJ whole genome shotgun (WGS) entry which is preliminary data.</text>
</comment>
<feature type="non-terminal residue" evidence="2">
    <location>
        <position position="1"/>
    </location>
</feature>
<reference evidence="2" key="1">
    <citation type="journal article" date="2014" name="Front. Microbiol.">
        <title>High frequency of phylogenetically diverse reductive dehalogenase-homologous genes in deep subseafloor sedimentary metagenomes.</title>
        <authorList>
            <person name="Kawai M."/>
            <person name="Futagami T."/>
            <person name="Toyoda A."/>
            <person name="Takaki Y."/>
            <person name="Nishi S."/>
            <person name="Hori S."/>
            <person name="Arai W."/>
            <person name="Tsubouchi T."/>
            <person name="Morono Y."/>
            <person name="Uchiyama I."/>
            <person name="Ito T."/>
            <person name="Fujiyama A."/>
            <person name="Inagaki F."/>
            <person name="Takami H."/>
        </authorList>
    </citation>
    <scope>NUCLEOTIDE SEQUENCE</scope>
    <source>
        <strain evidence="2">Expedition CK06-06</strain>
    </source>
</reference>
<feature type="non-terminal residue" evidence="2">
    <location>
        <position position="48"/>
    </location>
</feature>
<sequence length="48" mass="5680">VLKNKIKYLITGIRSRESVKRKKYEKISKNPLIPAVQINPILEWTKED</sequence>
<organism evidence="2">
    <name type="scientific">marine sediment metagenome</name>
    <dbReference type="NCBI Taxonomy" id="412755"/>
    <lineage>
        <taxon>unclassified sequences</taxon>
        <taxon>metagenomes</taxon>
        <taxon>ecological metagenomes</taxon>
    </lineage>
</organism>
<dbReference type="Pfam" id="PF01507">
    <property type="entry name" value="PAPS_reduct"/>
    <property type="match status" value="1"/>
</dbReference>
<gene>
    <name evidence="2" type="ORF">S03H2_72688</name>
</gene>
<proteinExistence type="predicted"/>
<dbReference type="EMBL" id="BARU01049311">
    <property type="protein sequence ID" value="GAH92214.1"/>
    <property type="molecule type" value="Genomic_DNA"/>
</dbReference>
<dbReference type="AlphaFoldDB" id="X1KPX8"/>
<evidence type="ECO:0000259" key="1">
    <source>
        <dbReference type="Pfam" id="PF01507"/>
    </source>
</evidence>